<evidence type="ECO:0000313" key="1">
    <source>
        <dbReference type="EMBL" id="XDJ15112.1"/>
    </source>
</evidence>
<reference evidence="1" key="1">
    <citation type="submission" date="2024-07" db="EMBL/GenBank/DDBJ databases">
        <authorList>
            <person name="Bringhurst R.M."/>
            <person name="Homer T.E."/>
        </authorList>
    </citation>
    <scope>NUCLEOTIDE SEQUENCE</scope>
</reference>
<protein>
    <submittedName>
        <fullName evidence="1">Uncharacterized protein</fullName>
    </submittedName>
</protein>
<name>A0AB39CDV3_9VIRU</name>
<accession>A0AB39CDV3</accession>
<proteinExistence type="predicted"/>
<dbReference type="EMBL" id="PQ015379">
    <property type="protein sequence ID" value="XDJ15112.1"/>
    <property type="molecule type" value="Genomic_DNA"/>
</dbReference>
<sequence>MAKKSDNVAVVDFKNPRDEQGNIILHPDVKALAKKIEQEAYDKALAQVLERASKLNW</sequence>
<organism evidence="1">
    <name type="scientific">Pseudomonas phage HRDY3</name>
    <dbReference type="NCBI Taxonomy" id="3236930"/>
    <lineage>
        <taxon>Viruses</taxon>
    </lineage>
</organism>